<comment type="caution">
    <text evidence="2">The sequence shown here is derived from an EMBL/GenBank/DDBJ whole genome shotgun (WGS) entry which is preliminary data.</text>
</comment>
<dbReference type="Proteomes" id="UP001454036">
    <property type="component" value="Unassembled WGS sequence"/>
</dbReference>
<reference evidence="2 3" key="1">
    <citation type="submission" date="2024-01" db="EMBL/GenBank/DDBJ databases">
        <title>The complete chloroplast genome sequence of Lithospermum erythrorhizon: insights into the phylogenetic relationship among Boraginaceae species and the maternal lineages of purple gromwells.</title>
        <authorList>
            <person name="Okada T."/>
            <person name="Watanabe K."/>
        </authorList>
    </citation>
    <scope>NUCLEOTIDE SEQUENCE [LARGE SCALE GENOMIC DNA]</scope>
</reference>
<dbReference type="EMBL" id="BAABME010000177">
    <property type="protein sequence ID" value="GAA0140396.1"/>
    <property type="molecule type" value="Genomic_DNA"/>
</dbReference>
<dbReference type="SUPFAM" id="SSF56672">
    <property type="entry name" value="DNA/RNA polymerases"/>
    <property type="match status" value="1"/>
</dbReference>
<dbReference type="CDD" id="cd09272">
    <property type="entry name" value="RNase_HI_RT_Ty1"/>
    <property type="match status" value="1"/>
</dbReference>
<gene>
    <name evidence="2" type="ORF">LIER_01752</name>
</gene>
<accession>A0AAV3NNJ4</accession>
<dbReference type="PANTHER" id="PTHR11439:SF524">
    <property type="entry name" value="RNA-DIRECTED DNA POLYMERASE, PROTEIN KINASE RLK-PELLE-DLSV FAMILY"/>
    <property type="match status" value="1"/>
</dbReference>
<evidence type="ECO:0000313" key="2">
    <source>
        <dbReference type="EMBL" id="GAA0140396.1"/>
    </source>
</evidence>
<sequence length="328" mass="37532">MVMNDEYALIKNNGCEVVPRPSGVNIIRYMWIFRHKFKSGGSFERYKARLVGDDKTQQVGIHCGDTFSPVVKPATIHTVLTLAVSQSWSIQQLDVKNSFLHGDLNETVCMYQPLDFRDPSYPDHFCKLHKYLYGFKQAPRAWYHRFVDYDSTIGFTHSKSDHSLFIYRRGFDTVCLLLYVDDIILTASSESLRRCSTISHIYLTGYFLCRLATLSIHASSHDIPHDRPHVSTSSSKCQATVSRASAEAKYRGVANVVSEACRLHNLLLELHHPLQKATIVYCDNISTIYLSENPIQHQRTKHVELDIHFVLEKVESGHVRVLHVPSCY</sequence>
<organism evidence="2 3">
    <name type="scientific">Lithospermum erythrorhizon</name>
    <name type="common">Purple gromwell</name>
    <name type="synonym">Lithospermum officinale var. erythrorhizon</name>
    <dbReference type="NCBI Taxonomy" id="34254"/>
    <lineage>
        <taxon>Eukaryota</taxon>
        <taxon>Viridiplantae</taxon>
        <taxon>Streptophyta</taxon>
        <taxon>Embryophyta</taxon>
        <taxon>Tracheophyta</taxon>
        <taxon>Spermatophyta</taxon>
        <taxon>Magnoliopsida</taxon>
        <taxon>eudicotyledons</taxon>
        <taxon>Gunneridae</taxon>
        <taxon>Pentapetalae</taxon>
        <taxon>asterids</taxon>
        <taxon>lamiids</taxon>
        <taxon>Boraginales</taxon>
        <taxon>Boraginaceae</taxon>
        <taxon>Boraginoideae</taxon>
        <taxon>Lithospermeae</taxon>
        <taxon>Lithospermum</taxon>
    </lineage>
</organism>
<keyword evidence="2" id="KW-0812">Transmembrane</keyword>
<keyword evidence="3" id="KW-1185">Reference proteome</keyword>
<dbReference type="InterPro" id="IPR013103">
    <property type="entry name" value="RVT_2"/>
</dbReference>
<keyword evidence="2" id="KW-0472">Membrane</keyword>
<evidence type="ECO:0000313" key="3">
    <source>
        <dbReference type="Proteomes" id="UP001454036"/>
    </source>
</evidence>
<protein>
    <submittedName>
        <fullName evidence="2">Transmembrane signal receptor</fullName>
    </submittedName>
</protein>
<keyword evidence="2" id="KW-0675">Receptor</keyword>
<dbReference type="Pfam" id="PF07727">
    <property type="entry name" value="RVT_2"/>
    <property type="match status" value="1"/>
</dbReference>
<dbReference type="AlphaFoldDB" id="A0AAV3NNJ4"/>
<evidence type="ECO:0000259" key="1">
    <source>
        <dbReference type="Pfam" id="PF07727"/>
    </source>
</evidence>
<name>A0AAV3NNJ4_LITER</name>
<dbReference type="InterPro" id="IPR043502">
    <property type="entry name" value="DNA/RNA_pol_sf"/>
</dbReference>
<feature type="domain" description="Reverse transcriptase Ty1/copia-type" evidence="1">
    <location>
        <begin position="13"/>
        <end position="189"/>
    </location>
</feature>
<dbReference type="PANTHER" id="PTHR11439">
    <property type="entry name" value="GAG-POL-RELATED RETROTRANSPOSON"/>
    <property type="match status" value="1"/>
</dbReference>
<proteinExistence type="predicted"/>